<organism evidence="5 6">
    <name type="scientific">Flavihumibacter fluminis</name>
    <dbReference type="NCBI Taxonomy" id="2909236"/>
    <lineage>
        <taxon>Bacteria</taxon>
        <taxon>Pseudomonadati</taxon>
        <taxon>Bacteroidota</taxon>
        <taxon>Chitinophagia</taxon>
        <taxon>Chitinophagales</taxon>
        <taxon>Chitinophagaceae</taxon>
        <taxon>Flavihumibacter</taxon>
    </lineage>
</organism>
<gene>
    <name evidence="5" type="ORF">L0U88_12050</name>
</gene>
<dbReference type="InterPro" id="IPR018060">
    <property type="entry name" value="HTH_AraC"/>
</dbReference>
<keyword evidence="6" id="KW-1185">Reference proteome</keyword>
<dbReference type="PANTHER" id="PTHR43280">
    <property type="entry name" value="ARAC-FAMILY TRANSCRIPTIONAL REGULATOR"/>
    <property type="match status" value="1"/>
</dbReference>
<keyword evidence="3" id="KW-0804">Transcription</keyword>
<dbReference type="SMART" id="SM00342">
    <property type="entry name" value="HTH_ARAC"/>
    <property type="match status" value="1"/>
</dbReference>
<keyword evidence="1" id="KW-0805">Transcription regulation</keyword>
<evidence type="ECO:0000256" key="2">
    <source>
        <dbReference type="ARBA" id="ARBA00023125"/>
    </source>
</evidence>
<dbReference type="EMBL" id="JAKEVY010000003">
    <property type="protein sequence ID" value="MCF1715360.1"/>
    <property type="molecule type" value="Genomic_DNA"/>
</dbReference>
<accession>A0ABS9BJ48</accession>
<protein>
    <submittedName>
        <fullName evidence="5">AraC family transcriptional regulator</fullName>
    </submittedName>
</protein>
<comment type="caution">
    <text evidence="5">The sequence shown here is derived from an EMBL/GenBank/DDBJ whole genome shotgun (WGS) entry which is preliminary data.</text>
</comment>
<dbReference type="PROSITE" id="PS01124">
    <property type="entry name" value="HTH_ARAC_FAMILY_2"/>
    <property type="match status" value="1"/>
</dbReference>
<dbReference type="RefSeq" id="WP_234866313.1">
    <property type="nucleotide sequence ID" value="NZ_JAKEVY010000003.1"/>
</dbReference>
<name>A0ABS9BJ48_9BACT</name>
<dbReference type="Proteomes" id="UP001200145">
    <property type="component" value="Unassembled WGS sequence"/>
</dbReference>
<evidence type="ECO:0000256" key="1">
    <source>
        <dbReference type="ARBA" id="ARBA00023015"/>
    </source>
</evidence>
<dbReference type="SUPFAM" id="SSF46689">
    <property type="entry name" value="Homeodomain-like"/>
    <property type="match status" value="1"/>
</dbReference>
<sequence>MQLFIKNMVCDRCILVVRQELDQLQLPYRQVQLGEVELAKEPSATELSQLRDRLEKLGFELLDDKKSALVSKIKTLVLQLIHGNEEVELNTKLSVILSEALQHDYSYLSSLFSSIEGTTIEKYVIAQRIERAKELLLYDELTLNEIAFKLGYSSVQHLSQQFKKITGLTPTHFKQIRENKRKPLDKVGQ</sequence>
<dbReference type="Gene3D" id="1.10.10.60">
    <property type="entry name" value="Homeodomain-like"/>
    <property type="match status" value="2"/>
</dbReference>
<reference evidence="5 6" key="1">
    <citation type="submission" date="2022-01" db="EMBL/GenBank/DDBJ databases">
        <title>Flavihumibacter sp. nov., isolated from sediment of a river.</title>
        <authorList>
            <person name="Liu H."/>
        </authorList>
    </citation>
    <scope>NUCLEOTIDE SEQUENCE [LARGE SCALE GENOMIC DNA]</scope>
    <source>
        <strain evidence="5 6">RY-1</strain>
    </source>
</reference>
<evidence type="ECO:0000256" key="3">
    <source>
        <dbReference type="ARBA" id="ARBA00023163"/>
    </source>
</evidence>
<feature type="domain" description="HTH araC/xylS-type" evidence="4">
    <location>
        <begin position="97"/>
        <end position="176"/>
    </location>
</feature>
<evidence type="ECO:0000259" key="4">
    <source>
        <dbReference type="PROSITE" id="PS01124"/>
    </source>
</evidence>
<dbReference type="InterPro" id="IPR018062">
    <property type="entry name" value="HTH_AraC-typ_CS"/>
</dbReference>
<evidence type="ECO:0000313" key="5">
    <source>
        <dbReference type="EMBL" id="MCF1715360.1"/>
    </source>
</evidence>
<proteinExistence type="predicted"/>
<dbReference type="PROSITE" id="PS00041">
    <property type="entry name" value="HTH_ARAC_FAMILY_1"/>
    <property type="match status" value="1"/>
</dbReference>
<dbReference type="PANTHER" id="PTHR43280:SF2">
    <property type="entry name" value="HTH-TYPE TRANSCRIPTIONAL REGULATOR EXSA"/>
    <property type="match status" value="1"/>
</dbReference>
<keyword evidence="2" id="KW-0238">DNA-binding</keyword>
<dbReference type="InterPro" id="IPR009057">
    <property type="entry name" value="Homeodomain-like_sf"/>
</dbReference>
<evidence type="ECO:0000313" key="6">
    <source>
        <dbReference type="Proteomes" id="UP001200145"/>
    </source>
</evidence>
<dbReference type="Pfam" id="PF12833">
    <property type="entry name" value="HTH_18"/>
    <property type="match status" value="1"/>
</dbReference>